<dbReference type="AlphaFoldDB" id="A0A915NV35"/>
<organism evidence="1 2">
    <name type="scientific">Meloidogyne floridensis</name>
    <dbReference type="NCBI Taxonomy" id="298350"/>
    <lineage>
        <taxon>Eukaryota</taxon>
        <taxon>Metazoa</taxon>
        <taxon>Ecdysozoa</taxon>
        <taxon>Nematoda</taxon>
        <taxon>Chromadorea</taxon>
        <taxon>Rhabditida</taxon>
        <taxon>Tylenchina</taxon>
        <taxon>Tylenchomorpha</taxon>
        <taxon>Tylenchoidea</taxon>
        <taxon>Meloidogynidae</taxon>
        <taxon>Meloidogyninae</taxon>
        <taxon>Meloidogyne</taxon>
    </lineage>
</organism>
<protein>
    <submittedName>
        <fullName evidence="2">Polynucleotide adenylyltransferase</fullName>
    </submittedName>
</protein>
<keyword evidence="1" id="KW-1185">Reference proteome</keyword>
<dbReference type="WBParaSite" id="scf7180000420572.g5476">
    <property type="protein sequence ID" value="scf7180000420572.g5476"/>
    <property type="gene ID" value="scf7180000420572.g5476"/>
</dbReference>
<evidence type="ECO:0000313" key="1">
    <source>
        <dbReference type="Proteomes" id="UP000887560"/>
    </source>
</evidence>
<dbReference type="InterPro" id="IPR043519">
    <property type="entry name" value="NT_sf"/>
</dbReference>
<name>A0A915NV35_9BILA</name>
<accession>A0A915NV35</accession>
<sequence length="249" mass="28898">MFSLLMSKNTKIDEDKGIINIPSKNFKNFENFAKNDGEIKELFFERFYSIINENNEENSNELSNIGNNSKFVQIFVGNIKEYLDNIYKISQKEIKEREMTEIWIEKQIEKWLRIICKRSGNKYGGFSKIIAGSNLYGIQTSSTDLDIIFIIPKNCLIPKSIKCPKCKNEINSINSRMCKKHDLTFGSSDDSLYKILYKVFSDDKEKKFLKLNPIANTTVPLFDINFNGIDMDIMIAPIARDEVSDTWNF</sequence>
<dbReference type="SUPFAM" id="SSF81301">
    <property type="entry name" value="Nucleotidyltransferase"/>
    <property type="match status" value="1"/>
</dbReference>
<dbReference type="Proteomes" id="UP000887560">
    <property type="component" value="Unplaced"/>
</dbReference>
<evidence type="ECO:0000313" key="2">
    <source>
        <dbReference type="WBParaSite" id="scf7180000420572.g5476"/>
    </source>
</evidence>
<dbReference type="Gene3D" id="3.30.460.10">
    <property type="entry name" value="Beta Polymerase, domain 2"/>
    <property type="match status" value="1"/>
</dbReference>
<proteinExistence type="predicted"/>
<reference evidence="2" key="1">
    <citation type="submission" date="2022-11" db="UniProtKB">
        <authorList>
            <consortium name="WormBaseParasite"/>
        </authorList>
    </citation>
    <scope>IDENTIFICATION</scope>
</reference>